<comment type="caution">
    <text evidence="4">The sequence shown here is derived from an EMBL/GenBank/DDBJ whole genome shotgun (WGS) entry which is preliminary data.</text>
</comment>
<keyword evidence="2 4" id="KW-0238">DNA-binding</keyword>
<reference evidence="4 5" key="1">
    <citation type="submission" date="2020-08" db="EMBL/GenBank/DDBJ databases">
        <title>Genomic Encyclopedia of Type Strains, Phase IV (KMG-IV): sequencing the most valuable type-strain genomes for metagenomic binning, comparative biology and taxonomic classification.</title>
        <authorList>
            <person name="Goeker M."/>
        </authorList>
    </citation>
    <scope>NUCLEOTIDE SEQUENCE [LARGE SCALE GENOMIC DNA]</scope>
    <source>
        <strain evidence="4 5">YC6886</strain>
    </source>
</reference>
<evidence type="ECO:0000256" key="3">
    <source>
        <dbReference type="ARBA" id="ARBA00023163"/>
    </source>
</evidence>
<evidence type="ECO:0000256" key="1">
    <source>
        <dbReference type="ARBA" id="ARBA00023015"/>
    </source>
</evidence>
<proteinExistence type="predicted"/>
<dbReference type="GO" id="GO:0003677">
    <property type="term" value="F:DNA binding"/>
    <property type="evidence" value="ECO:0007669"/>
    <property type="project" value="UniProtKB-KW"/>
</dbReference>
<dbReference type="AlphaFoldDB" id="A0A840V5C2"/>
<dbReference type="InterPro" id="IPR052362">
    <property type="entry name" value="HTH-GbsR_regulator"/>
</dbReference>
<evidence type="ECO:0000313" key="4">
    <source>
        <dbReference type="EMBL" id="MBB5350824.1"/>
    </source>
</evidence>
<dbReference type="Proteomes" id="UP000557717">
    <property type="component" value="Unassembled WGS sequence"/>
</dbReference>
<dbReference type="PANTHER" id="PTHR38465">
    <property type="entry name" value="HTH-TYPE TRANSCRIPTIONAL REGULATOR MJ1563-RELATED"/>
    <property type="match status" value="1"/>
</dbReference>
<evidence type="ECO:0000256" key="2">
    <source>
        <dbReference type="ARBA" id="ARBA00023125"/>
    </source>
</evidence>
<dbReference type="PANTHER" id="PTHR38465:SF1">
    <property type="entry name" value="HTH-TYPE TRANSCRIPTIONAL REGULATOR MJ1563-RELATED"/>
    <property type="match status" value="1"/>
</dbReference>
<dbReference type="GO" id="GO:0006355">
    <property type="term" value="P:regulation of DNA-templated transcription"/>
    <property type="evidence" value="ECO:0007669"/>
    <property type="project" value="InterPro"/>
</dbReference>
<organism evidence="4 5">
    <name type="scientific">Haloferula luteola</name>
    <dbReference type="NCBI Taxonomy" id="595692"/>
    <lineage>
        <taxon>Bacteria</taxon>
        <taxon>Pseudomonadati</taxon>
        <taxon>Verrucomicrobiota</taxon>
        <taxon>Verrucomicrobiia</taxon>
        <taxon>Verrucomicrobiales</taxon>
        <taxon>Verrucomicrobiaceae</taxon>
        <taxon>Haloferula</taxon>
    </lineage>
</organism>
<evidence type="ECO:0000313" key="5">
    <source>
        <dbReference type="Proteomes" id="UP000557717"/>
    </source>
</evidence>
<dbReference type="SUPFAM" id="SSF46785">
    <property type="entry name" value="Winged helix' DNA-binding domain"/>
    <property type="match status" value="1"/>
</dbReference>
<protein>
    <submittedName>
        <fullName evidence="4">DNA-binding transcriptional regulator GbsR (MarR family)</fullName>
    </submittedName>
</protein>
<dbReference type="RefSeq" id="WP_184016452.1">
    <property type="nucleotide sequence ID" value="NZ_JACHFD010000004.1"/>
</dbReference>
<accession>A0A840V5C2</accession>
<sequence>MADTLGMPRSTALIYQTLFLSDEPLSFTEIVERSGLSKASASTGLKLLERTKAVETVVVPSSRGTYYRAELSLRRLASGLIQESLVPGFKTGREVLERLPALEEAAHPVLVERIGRLLHWHQLAQDLVPLLAGFGNQEESFPETSPSLPTP</sequence>
<keyword evidence="1" id="KW-0805">Transcription regulation</keyword>
<name>A0A840V5C2_9BACT</name>
<dbReference type="EMBL" id="JACHFD010000004">
    <property type="protein sequence ID" value="MBB5350824.1"/>
    <property type="molecule type" value="Genomic_DNA"/>
</dbReference>
<gene>
    <name evidence="4" type="ORF">HNR46_001058</name>
</gene>
<keyword evidence="3" id="KW-0804">Transcription</keyword>
<keyword evidence="5" id="KW-1185">Reference proteome</keyword>
<dbReference type="InterPro" id="IPR036388">
    <property type="entry name" value="WH-like_DNA-bd_sf"/>
</dbReference>
<dbReference type="Gene3D" id="1.10.10.10">
    <property type="entry name" value="Winged helix-like DNA-binding domain superfamily/Winged helix DNA-binding domain"/>
    <property type="match status" value="1"/>
</dbReference>
<dbReference type="InterPro" id="IPR036390">
    <property type="entry name" value="WH_DNA-bd_sf"/>
</dbReference>